<keyword evidence="3" id="KW-1185">Reference proteome</keyword>
<feature type="compositionally biased region" description="Basic and acidic residues" evidence="1">
    <location>
        <begin position="267"/>
        <end position="276"/>
    </location>
</feature>
<organism evidence="2 3">
    <name type="scientific">Wickerhamomyces ciferrii (strain ATCC 14091 / BCRC 22168 / CBS 111 / JCM 3599 / NBRC 0793 / NRRL Y-1031 F-60-10)</name>
    <name type="common">Yeast</name>
    <name type="synonym">Pichia ciferrii</name>
    <dbReference type="NCBI Taxonomy" id="1206466"/>
    <lineage>
        <taxon>Eukaryota</taxon>
        <taxon>Fungi</taxon>
        <taxon>Dikarya</taxon>
        <taxon>Ascomycota</taxon>
        <taxon>Saccharomycotina</taxon>
        <taxon>Saccharomycetes</taxon>
        <taxon>Phaffomycetales</taxon>
        <taxon>Wickerhamomycetaceae</taxon>
        <taxon>Wickerhamomyces</taxon>
    </lineage>
</organism>
<feature type="compositionally biased region" description="Basic and acidic residues" evidence="1">
    <location>
        <begin position="324"/>
        <end position="338"/>
    </location>
</feature>
<dbReference type="STRING" id="1206466.K0KP77"/>
<feature type="compositionally biased region" description="Low complexity" evidence="1">
    <location>
        <begin position="402"/>
        <end position="411"/>
    </location>
</feature>
<accession>K0KP77</accession>
<evidence type="ECO:0000256" key="1">
    <source>
        <dbReference type="SAM" id="MobiDB-lite"/>
    </source>
</evidence>
<evidence type="ECO:0000313" key="2">
    <source>
        <dbReference type="EMBL" id="CCH43189.1"/>
    </source>
</evidence>
<reference evidence="2 3" key="1">
    <citation type="journal article" date="2012" name="Eukaryot. Cell">
        <title>Draft genome sequence of Wickerhamomyces ciferrii NRRL Y-1031 F-60-10.</title>
        <authorList>
            <person name="Schneider J."/>
            <person name="Andrea H."/>
            <person name="Blom J."/>
            <person name="Jaenicke S."/>
            <person name="Ruckert C."/>
            <person name="Schorsch C."/>
            <person name="Szczepanowski R."/>
            <person name="Farwick M."/>
            <person name="Goesmann A."/>
            <person name="Puhler A."/>
            <person name="Schaffer S."/>
            <person name="Tauch A."/>
            <person name="Kohler T."/>
            <person name="Brinkrolf K."/>
        </authorList>
    </citation>
    <scope>NUCLEOTIDE SEQUENCE [LARGE SCALE GENOMIC DNA]</scope>
    <source>
        <strain evidence="3">ATCC 14091 / BCRC 22168 / CBS 111 / JCM 3599 / NBRC 0793 / NRRL Y-1031 F-60-10</strain>
    </source>
</reference>
<evidence type="ECO:0000313" key="3">
    <source>
        <dbReference type="Proteomes" id="UP000009328"/>
    </source>
</evidence>
<feature type="compositionally biased region" description="Polar residues" evidence="1">
    <location>
        <begin position="294"/>
        <end position="317"/>
    </location>
</feature>
<dbReference type="InParanoid" id="K0KP77"/>
<dbReference type="Proteomes" id="UP000009328">
    <property type="component" value="Unassembled WGS sequence"/>
</dbReference>
<proteinExistence type="predicted"/>
<dbReference type="eggNOG" id="ENOG502SF2W">
    <property type="taxonomic scope" value="Eukaryota"/>
</dbReference>
<dbReference type="AlphaFoldDB" id="K0KP77"/>
<dbReference type="HOGENOM" id="CLU_649248_0_0_1"/>
<comment type="caution">
    <text evidence="2">The sequence shown here is derived from an EMBL/GenBank/DDBJ whole genome shotgun (WGS) entry which is preliminary data.</text>
</comment>
<feature type="compositionally biased region" description="Low complexity" evidence="1">
    <location>
        <begin position="370"/>
        <end position="393"/>
    </location>
</feature>
<dbReference type="EMBL" id="CAIF01000070">
    <property type="protein sequence ID" value="CCH43189.1"/>
    <property type="molecule type" value="Genomic_DNA"/>
</dbReference>
<name>K0KP77_WICCF</name>
<feature type="region of interest" description="Disordered" evidence="1">
    <location>
        <begin position="370"/>
        <end position="423"/>
    </location>
</feature>
<feature type="region of interest" description="Disordered" evidence="1">
    <location>
        <begin position="177"/>
        <end position="341"/>
    </location>
</feature>
<feature type="compositionally biased region" description="Acidic residues" evidence="1">
    <location>
        <begin position="177"/>
        <end position="206"/>
    </location>
</feature>
<protein>
    <submittedName>
        <fullName evidence="2">Midasin</fullName>
    </submittedName>
</protein>
<gene>
    <name evidence="2" type="primary">MDN8</name>
    <name evidence="2" type="ORF">BN7_2736</name>
</gene>
<sequence length="423" mass="47414">MSYKEELPKLPSTEETKLGNILKELSPEVQDVHDSILHISNRYRSDLTSQLDQSLKFQQHLSKNFVRLSRKTKRLYQNSENLNTSLNKKLDQFKPCDDLEPLTKGITDSVFGILDSLNQIEMILPYNERLGVQDSPHRAHYPNLYKLLNPEEDESTIREDEIEGFEQLDIEELQDFDGDGEESEEDLEEVTSDIIADEEQNEDDHIENDVTRNLNEEENTQELASIRSGKHNDEGDDTDEGDELKSIKSAESVEEEMEIPVEGTSRSIHETEFKNEDDSDTSNTNIKGSEDTSDINTPKQDQPETTNELNQDANANKSIHKNGSKPESDDDDAKREELESVIDNYKTTRSLKNSRSQSIRSSFRPISAAISIPSPSSAGITNITASTSTSSGSDQVQGTIVGSSSSNGTSSVLADNLKKYMKS</sequence>